<dbReference type="GO" id="GO:0005388">
    <property type="term" value="F:P-type calcium transporter activity"/>
    <property type="evidence" value="ECO:0007669"/>
    <property type="project" value="UniProtKB-EC"/>
</dbReference>
<keyword evidence="6" id="KW-0597">Phosphoprotein</keyword>
<dbReference type="GO" id="GO:0005524">
    <property type="term" value="F:ATP binding"/>
    <property type="evidence" value="ECO:0007669"/>
    <property type="project" value="UniProtKB-KW"/>
</dbReference>
<comment type="similarity">
    <text evidence="2">Belongs to the cation transport ATPase (P-type) (TC 3.A.3) family. Type IIA subfamily.</text>
</comment>
<dbReference type="SUPFAM" id="SSF81660">
    <property type="entry name" value="Metal cation-transporting ATPase, ATP-binding domain N"/>
    <property type="match status" value="1"/>
</dbReference>
<dbReference type="InterPro" id="IPR006408">
    <property type="entry name" value="P-type_ATPase_IIB"/>
</dbReference>
<keyword evidence="10" id="KW-0106">Calcium</keyword>
<evidence type="ECO:0000313" key="21">
    <source>
        <dbReference type="Proteomes" id="UP000199516"/>
    </source>
</evidence>
<feature type="transmembrane region" description="Helical" evidence="18">
    <location>
        <begin position="60"/>
        <end position="93"/>
    </location>
</feature>
<dbReference type="Proteomes" id="UP000199516">
    <property type="component" value="Unassembled WGS sequence"/>
</dbReference>
<evidence type="ECO:0000256" key="15">
    <source>
        <dbReference type="ARBA" id="ARBA00023065"/>
    </source>
</evidence>
<feature type="transmembrane region" description="Helical" evidence="18">
    <location>
        <begin position="705"/>
        <end position="727"/>
    </location>
</feature>
<dbReference type="InterPro" id="IPR023214">
    <property type="entry name" value="HAD_sf"/>
</dbReference>
<dbReference type="PANTHER" id="PTHR43294">
    <property type="entry name" value="SODIUM/POTASSIUM-TRANSPORTING ATPASE SUBUNIT ALPHA"/>
    <property type="match status" value="1"/>
</dbReference>
<keyword evidence="4" id="KW-0813">Transport</keyword>
<evidence type="ECO:0000256" key="7">
    <source>
        <dbReference type="ARBA" id="ARBA00022568"/>
    </source>
</evidence>
<evidence type="ECO:0000256" key="14">
    <source>
        <dbReference type="ARBA" id="ARBA00022989"/>
    </source>
</evidence>
<evidence type="ECO:0000256" key="1">
    <source>
        <dbReference type="ARBA" id="ARBA00004651"/>
    </source>
</evidence>
<dbReference type="InterPro" id="IPR001757">
    <property type="entry name" value="P_typ_ATPase"/>
</dbReference>
<dbReference type="Gene3D" id="1.20.1110.10">
    <property type="entry name" value="Calcium-transporting ATPase, transmembrane domain"/>
    <property type="match status" value="1"/>
</dbReference>
<evidence type="ECO:0000256" key="3">
    <source>
        <dbReference type="ARBA" id="ARBA00012790"/>
    </source>
</evidence>
<comment type="subcellular location">
    <subcellularLocation>
        <location evidence="1">Cell membrane</location>
        <topology evidence="1">Multi-pass membrane protein</topology>
    </subcellularLocation>
</comment>
<dbReference type="PRINTS" id="PR00119">
    <property type="entry name" value="CATATPASE"/>
</dbReference>
<dbReference type="EC" id="7.2.2.10" evidence="3"/>
<dbReference type="OrthoDB" id="9813266at2"/>
<dbReference type="NCBIfam" id="TIGR01494">
    <property type="entry name" value="ATPase_P-type"/>
    <property type="match status" value="2"/>
</dbReference>
<dbReference type="InterPro" id="IPR006068">
    <property type="entry name" value="ATPase_P-typ_cation-transptr_C"/>
</dbReference>
<accession>A0A1I2A8S2</accession>
<sequence>MNWHQQSKEELEKLFQVSVDAGLSEKEAKKRYREVGPNSLEEKKNTPAWLLFLKQFQDTMIIILLGATAISALLGELVDAVTILCIVILNGVLGFIQENKAEKSLDALKELASPVMTVKRNGKWLTIPSVDVVPGDIVRLSGGDKVSADIRLISGGEITSEESALTGESHPVIKGTHLINGDQLAISDITNMAFAGTLITKGRAEGIVVATGMNTEMGNIAHLLTESKDSETPLQKRLAHLGTMLITAALLLTALVVILGVFQGQSFYKMIFAGVSLAVAAIPEGLPAIVTVVLALGVQRMIKRNAIVRQLPAVETLGCASVICTDKTGTLTQNKMKVMALWNGKEMTSRPRTKGFSKKNHEKLLTYGALCNQAVLDYLEDQKEELSGDPTEKALAEAAISAGINPGALASSYDIKQVFPFDSERKCMSVVVEERDGDDLIVCKGAPDVLLEKSSYTERNGKLERLTPTRKREIKQAIQWMANKALRNIAIAYRPATEESTLTNASEAERNLIFVGIQGMIDPPRPEARDAVKECRSAGIKTIMITGDHEVTAAAIAKDIGILPPHGKVMTGRDWNHANEKEKDLVIQNTYVFARVSPEEKLNIVNVLKRQGHVVAMTGDGVNDAPALKSADIGIAMGKTGTDVAKEASALILRDDNYSTIRSAIKEGRNIYENIRKFIRYMLASNVGEILVMLFAVMLGLPLPLVAIQILWINLITDGLPAMALGLDQPEGDVMKRPPRSASESIFARGMGWKIISRGFLIGCVTLVGFMTALYEQPDNLVRAQTIAFSVLVMAQLIHVFDCRADRTIFDRNPFENKYLTAAVLSSMVLLLAVIHTPTLQPIFNTTALSPVEWLYVLALAAIPTFALAGGIFFRKTGGRTYRSIKGKLGEKGINQ</sequence>
<dbReference type="Pfam" id="PF00689">
    <property type="entry name" value="Cation_ATPase_C"/>
    <property type="match status" value="1"/>
</dbReference>
<dbReference type="RefSeq" id="WP_091657398.1">
    <property type="nucleotide sequence ID" value="NZ_FONT01000001.1"/>
</dbReference>
<dbReference type="SUPFAM" id="SSF81665">
    <property type="entry name" value="Calcium ATPase, transmembrane domain M"/>
    <property type="match status" value="1"/>
</dbReference>
<keyword evidence="14 18" id="KW-1133">Transmembrane helix</keyword>
<evidence type="ECO:0000256" key="8">
    <source>
        <dbReference type="ARBA" id="ARBA00022692"/>
    </source>
</evidence>
<dbReference type="InterPro" id="IPR044492">
    <property type="entry name" value="P_typ_ATPase_HD_dom"/>
</dbReference>
<dbReference type="InterPro" id="IPR023298">
    <property type="entry name" value="ATPase_P-typ_TM_dom_sf"/>
</dbReference>
<dbReference type="InterPro" id="IPR059000">
    <property type="entry name" value="ATPase_P-type_domA"/>
</dbReference>
<feature type="transmembrane region" description="Helical" evidence="18">
    <location>
        <begin position="781"/>
        <end position="798"/>
    </location>
</feature>
<evidence type="ECO:0000256" key="5">
    <source>
        <dbReference type="ARBA" id="ARBA00022475"/>
    </source>
</evidence>
<keyword evidence="11" id="KW-0067">ATP-binding</keyword>
<dbReference type="GO" id="GO:0016887">
    <property type="term" value="F:ATP hydrolysis activity"/>
    <property type="evidence" value="ECO:0007669"/>
    <property type="project" value="InterPro"/>
</dbReference>
<evidence type="ECO:0000256" key="10">
    <source>
        <dbReference type="ARBA" id="ARBA00022837"/>
    </source>
</evidence>
<keyword evidence="7" id="KW-0109">Calcium transport</keyword>
<evidence type="ECO:0000259" key="19">
    <source>
        <dbReference type="SMART" id="SM00831"/>
    </source>
</evidence>
<dbReference type="InterPro" id="IPR050510">
    <property type="entry name" value="Cation_transp_ATPase_P-type"/>
</dbReference>
<dbReference type="InterPro" id="IPR018303">
    <property type="entry name" value="ATPase_P-typ_P_site"/>
</dbReference>
<dbReference type="Gene3D" id="3.40.50.1000">
    <property type="entry name" value="HAD superfamily/HAD-like"/>
    <property type="match status" value="1"/>
</dbReference>
<dbReference type="AlphaFoldDB" id="A0A1I2A8S2"/>
<dbReference type="SFLD" id="SFLDS00003">
    <property type="entry name" value="Haloacid_Dehalogenase"/>
    <property type="match status" value="1"/>
</dbReference>
<dbReference type="SMART" id="SM00831">
    <property type="entry name" value="Cation_ATPase_N"/>
    <property type="match status" value="1"/>
</dbReference>
<dbReference type="SFLD" id="SFLDG00002">
    <property type="entry name" value="C1.7:_P-type_atpase_like"/>
    <property type="match status" value="1"/>
</dbReference>
<dbReference type="Pfam" id="PF13246">
    <property type="entry name" value="Cation_ATPase"/>
    <property type="match status" value="1"/>
</dbReference>
<dbReference type="EMBL" id="FONT01000001">
    <property type="protein sequence ID" value="SFE40262.1"/>
    <property type="molecule type" value="Genomic_DNA"/>
</dbReference>
<evidence type="ECO:0000256" key="2">
    <source>
        <dbReference type="ARBA" id="ARBA00005675"/>
    </source>
</evidence>
<feature type="transmembrane region" description="Helical" evidence="18">
    <location>
        <begin position="238"/>
        <end position="264"/>
    </location>
</feature>
<dbReference type="PRINTS" id="PR00120">
    <property type="entry name" value="HATPASE"/>
</dbReference>
<keyword evidence="15" id="KW-0406">Ion transport</keyword>
<dbReference type="NCBIfam" id="TIGR01517">
    <property type="entry name" value="ATPase-IIB_Ca"/>
    <property type="match status" value="1"/>
</dbReference>
<dbReference type="FunFam" id="2.70.150.10:FF:000160">
    <property type="entry name" value="Sarcoplasmic/endoplasmic reticulum calcium ATPase 1"/>
    <property type="match status" value="1"/>
</dbReference>
<dbReference type="PROSITE" id="PS00154">
    <property type="entry name" value="ATPASE_E1_E2"/>
    <property type="match status" value="1"/>
</dbReference>
<keyword evidence="12" id="KW-0460">Magnesium</keyword>
<protein>
    <recommendedName>
        <fullName evidence="3">P-type Ca(2+) transporter</fullName>
        <ecNumber evidence="3">7.2.2.10</ecNumber>
    </recommendedName>
</protein>
<feature type="transmembrane region" description="Helical" evidence="18">
    <location>
        <begin position="755"/>
        <end position="775"/>
    </location>
</feature>
<evidence type="ECO:0000256" key="11">
    <source>
        <dbReference type="ARBA" id="ARBA00022840"/>
    </source>
</evidence>
<dbReference type="InterPro" id="IPR008250">
    <property type="entry name" value="ATPase_P-typ_transduc_dom_A_sf"/>
</dbReference>
<keyword evidence="16 18" id="KW-0472">Membrane</keyword>
<dbReference type="InterPro" id="IPR023299">
    <property type="entry name" value="ATPase_P-typ_cyto_dom_N"/>
</dbReference>
<name>A0A1I2A8S2_9BACI</name>
<proteinExistence type="inferred from homology"/>
<dbReference type="STRING" id="930128.SAMN05192532_101722"/>
<reference evidence="20 21" key="1">
    <citation type="submission" date="2016-10" db="EMBL/GenBank/DDBJ databases">
        <authorList>
            <person name="de Groot N.N."/>
        </authorList>
    </citation>
    <scope>NUCLEOTIDE SEQUENCE [LARGE SCALE GENOMIC DNA]</scope>
    <source>
        <strain evidence="20 21">DSM 23995</strain>
    </source>
</reference>
<dbReference type="Gene3D" id="2.70.150.10">
    <property type="entry name" value="Calcium-transporting ATPase, cytoplasmic transduction domain A"/>
    <property type="match status" value="1"/>
</dbReference>
<dbReference type="SFLD" id="SFLDF00027">
    <property type="entry name" value="p-type_atpase"/>
    <property type="match status" value="1"/>
</dbReference>
<dbReference type="PANTHER" id="PTHR43294:SF21">
    <property type="entry name" value="CATION TRANSPORTING ATPASE"/>
    <property type="match status" value="1"/>
</dbReference>
<evidence type="ECO:0000256" key="12">
    <source>
        <dbReference type="ARBA" id="ARBA00022842"/>
    </source>
</evidence>
<dbReference type="GO" id="GO:0005886">
    <property type="term" value="C:plasma membrane"/>
    <property type="evidence" value="ECO:0007669"/>
    <property type="project" value="UniProtKB-SubCell"/>
</dbReference>
<keyword evidence="13" id="KW-1278">Translocase</keyword>
<keyword evidence="5" id="KW-1003">Cell membrane</keyword>
<keyword evidence="9" id="KW-0547">Nucleotide-binding</keyword>
<dbReference type="Gene3D" id="3.40.1110.10">
    <property type="entry name" value="Calcium-transporting ATPase, cytoplasmic domain N"/>
    <property type="match status" value="1"/>
</dbReference>
<feature type="transmembrane region" description="Helical" evidence="18">
    <location>
        <begin position="270"/>
        <end position="296"/>
    </location>
</feature>
<feature type="transmembrane region" description="Helical" evidence="18">
    <location>
        <begin position="855"/>
        <end position="874"/>
    </location>
</feature>
<organism evidence="20 21">
    <name type="scientific">Alteribacillus iranensis</name>
    <dbReference type="NCBI Taxonomy" id="930128"/>
    <lineage>
        <taxon>Bacteria</taxon>
        <taxon>Bacillati</taxon>
        <taxon>Bacillota</taxon>
        <taxon>Bacilli</taxon>
        <taxon>Bacillales</taxon>
        <taxon>Bacillaceae</taxon>
        <taxon>Alteribacillus</taxon>
    </lineage>
</organism>
<dbReference type="SUPFAM" id="SSF56784">
    <property type="entry name" value="HAD-like"/>
    <property type="match status" value="1"/>
</dbReference>
<dbReference type="FunFam" id="3.40.50.1000:FF:000028">
    <property type="entry name" value="Calcium-transporting P-type ATPase, putative"/>
    <property type="match status" value="1"/>
</dbReference>
<feature type="transmembrane region" description="Helical" evidence="18">
    <location>
        <begin position="678"/>
        <end position="699"/>
    </location>
</feature>
<evidence type="ECO:0000256" key="16">
    <source>
        <dbReference type="ARBA" id="ARBA00023136"/>
    </source>
</evidence>
<dbReference type="FunFam" id="1.20.1110.10:FF:000065">
    <property type="entry name" value="Sarcoplasmic/endoplasmic reticulum calcium ATPase 1"/>
    <property type="match status" value="1"/>
</dbReference>
<dbReference type="InterPro" id="IPR036412">
    <property type="entry name" value="HAD-like_sf"/>
</dbReference>
<feature type="domain" description="Cation-transporting P-type ATPase N-terminal" evidence="19">
    <location>
        <begin position="2"/>
        <end position="76"/>
    </location>
</feature>
<evidence type="ECO:0000256" key="18">
    <source>
        <dbReference type="SAM" id="Phobius"/>
    </source>
</evidence>
<keyword evidence="21" id="KW-1185">Reference proteome</keyword>
<evidence type="ECO:0000313" key="20">
    <source>
        <dbReference type="EMBL" id="SFE40262.1"/>
    </source>
</evidence>
<evidence type="ECO:0000256" key="6">
    <source>
        <dbReference type="ARBA" id="ARBA00022553"/>
    </source>
</evidence>
<feature type="transmembrane region" description="Helical" evidence="18">
    <location>
        <begin position="819"/>
        <end position="835"/>
    </location>
</feature>
<comment type="catalytic activity">
    <reaction evidence="17">
        <text>Ca(2+)(in) + ATP + H2O = Ca(2+)(out) + ADP + phosphate + H(+)</text>
        <dbReference type="Rhea" id="RHEA:18105"/>
        <dbReference type="ChEBI" id="CHEBI:15377"/>
        <dbReference type="ChEBI" id="CHEBI:15378"/>
        <dbReference type="ChEBI" id="CHEBI:29108"/>
        <dbReference type="ChEBI" id="CHEBI:30616"/>
        <dbReference type="ChEBI" id="CHEBI:43474"/>
        <dbReference type="ChEBI" id="CHEBI:456216"/>
        <dbReference type="EC" id="7.2.2.10"/>
    </reaction>
</comment>
<evidence type="ECO:0000256" key="4">
    <source>
        <dbReference type="ARBA" id="ARBA00022448"/>
    </source>
</evidence>
<keyword evidence="8 18" id="KW-0812">Transmembrane</keyword>
<dbReference type="SUPFAM" id="SSF81653">
    <property type="entry name" value="Calcium ATPase, transduction domain A"/>
    <property type="match status" value="1"/>
</dbReference>
<evidence type="ECO:0000256" key="13">
    <source>
        <dbReference type="ARBA" id="ARBA00022967"/>
    </source>
</evidence>
<dbReference type="Pfam" id="PF00690">
    <property type="entry name" value="Cation_ATPase_N"/>
    <property type="match status" value="1"/>
</dbReference>
<evidence type="ECO:0000256" key="9">
    <source>
        <dbReference type="ARBA" id="ARBA00022741"/>
    </source>
</evidence>
<dbReference type="Pfam" id="PF00122">
    <property type="entry name" value="E1-E2_ATPase"/>
    <property type="match status" value="1"/>
</dbReference>
<dbReference type="InterPro" id="IPR004014">
    <property type="entry name" value="ATPase_P-typ_cation-transptr_N"/>
</dbReference>
<gene>
    <name evidence="20" type="ORF">SAMN05192532_101722</name>
</gene>
<evidence type="ECO:0000256" key="17">
    <source>
        <dbReference type="ARBA" id="ARBA00048694"/>
    </source>
</evidence>